<sequence>MLIQSVIMWGFKTVPQTSGHRKGKGRPEKYLIYKIFRAQNIPGEPFVPIVGQVPDIRAYAKVHKGRNEYEFDLNVKHGDICIIMQGPSVCLLIRDASFISDALKKYSKYYIKSKLFRTVFSALMGEHNLLVSEGDVHDRSRKALGTV</sequence>
<evidence type="ECO:0000313" key="1">
    <source>
        <dbReference type="EMBL" id="CAF1382492.1"/>
    </source>
</evidence>
<protein>
    <recommendedName>
        <fullName evidence="4">Cytochrome P450</fullName>
    </recommendedName>
</protein>
<dbReference type="Proteomes" id="UP000681722">
    <property type="component" value="Unassembled WGS sequence"/>
</dbReference>
<dbReference type="EMBL" id="CAJNOQ010016518">
    <property type="protein sequence ID" value="CAF1382492.1"/>
    <property type="molecule type" value="Genomic_DNA"/>
</dbReference>
<name>A0A815JIE9_9BILA</name>
<keyword evidence="3" id="KW-1185">Reference proteome</keyword>
<dbReference type="GO" id="GO:0004497">
    <property type="term" value="F:monooxygenase activity"/>
    <property type="evidence" value="ECO:0007669"/>
    <property type="project" value="InterPro"/>
</dbReference>
<dbReference type="Gene3D" id="1.10.630.10">
    <property type="entry name" value="Cytochrome P450"/>
    <property type="match status" value="1"/>
</dbReference>
<reference evidence="1" key="1">
    <citation type="submission" date="2021-02" db="EMBL/GenBank/DDBJ databases">
        <authorList>
            <person name="Nowell W R."/>
        </authorList>
    </citation>
    <scope>NUCLEOTIDE SEQUENCE</scope>
</reference>
<dbReference type="GO" id="GO:0005506">
    <property type="term" value="F:iron ion binding"/>
    <property type="evidence" value="ECO:0007669"/>
    <property type="project" value="InterPro"/>
</dbReference>
<organism evidence="1 3">
    <name type="scientific">Didymodactylos carnosus</name>
    <dbReference type="NCBI Taxonomy" id="1234261"/>
    <lineage>
        <taxon>Eukaryota</taxon>
        <taxon>Metazoa</taxon>
        <taxon>Spiralia</taxon>
        <taxon>Gnathifera</taxon>
        <taxon>Rotifera</taxon>
        <taxon>Eurotatoria</taxon>
        <taxon>Bdelloidea</taxon>
        <taxon>Philodinida</taxon>
        <taxon>Philodinidae</taxon>
        <taxon>Didymodactylos</taxon>
    </lineage>
</organism>
<dbReference type="OrthoDB" id="1470350at2759"/>
<dbReference type="SUPFAM" id="SSF48264">
    <property type="entry name" value="Cytochrome P450"/>
    <property type="match status" value="1"/>
</dbReference>
<dbReference type="AlphaFoldDB" id="A0A815JIE9"/>
<evidence type="ECO:0000313" key="3">
    <source>
        <dbReference type="Proteomes" id="UP000663829"/>
    </source>
</evidence>
<comment type="caution">
    <text evidence="1">The sequence shown here is derived from an EMBL/GenBank/DDBJ whole genome shotgun (WGS) entry which is preliminary data.</text>
</comment>
<proteinExistence type="predicted"/>
<dbReference type="GO" id="GO:0016705">
    <property type="term" value="F:oxidoreductase activity, acting on paired donors, with incorporation or reduction of molecular oxygen"/>
    <property type="evidence" value="ECO:0007669"/>
    <property type="project" value="InterPro"/>
</dbReference>
<dbReference type="InterPro" id="IPR036396">
    <property type="entry name" value="Cyt_P450_sf"/>
</dbReference>
<dbReference type="Proteomes" id="UP000663829">
    <property type="component" value="Unassembled WGS sequence"/>
</dbReference>
<dbReference type="GO" id="GO:0020037">
    <property type="term" value="F:heme binding"/>
    <property type="evidence" value="ECO:0007669"/>
    <property type="project" value="InterPro"/>
</dbReference>
<dbReference type="EMBL" id="CAJOBC010081921">
    <property type="protein sequence ID" value="CAF4277743.1"/>
    <property type="molecule type" value="Genomic_DNA"/>
</dbReference>
<evidence type="ECO:0008006" key="4">
    <source>
        <dbReference type="Google" id="ProtNLM"/>
    </source>
</evidence>
<gene>
    <name evidence="1" type="ORF">GPM918_LOCUS32397</name>
    <name evidence="2" type="ORF">SRO942_LOCUS33068</name>
</gene>
<evidence type="ECO:0000313" key="2">
    <source>
        <dbReference type="EMBL" id="CAF4277743.1"/>
    </source>
</evidence>
<accession>A0A815JIE9</accession>